<organism evidence="2 3">
    <name type="scientific">Halobacteriovorax marinus</name>
    <dbReference type="NCBI Taxonomy" id="97084"/>
    <lineage>
        <taxon>Bacteria</taxon>
        <taxon>Pseudomonadati</taxon>
        <taxon>Bdellovibrionota</taxon>
        <taxon>Bacteriovoracia</taxon>
        <taxon>Bacteriovoracales</taxon>
        <taxon>Halobacteriovoraceae</taxon>
        <taxon>Halobacteriovorax</taxon>
    </lineage>
</organism>
<evidence type="ECO:0000313" key="2">
    <source>
        <dbReference type="EMBL" id="OUR93087.1"/>
    </source>
</evidence>
<gene>
    <name evidence="2" type="ORF">A9Q84_21525</name>
</gene>
<accession>A0A1Y5F1T7</accession>
<reference evidence="3" key="1">
    <citation type="journal article" date="2017" name="Proc. Natl. Acad. Sci. U.S.A.">
        <title>Simulation of Deepwater Horizon oil plume reveals substrate specialization within a complex community of hydrocarbon-degraders.</title>
        <authorList>
            <person name="Hu P."/>
            <person name="Dubinsky E.A."/>
            <person name="Probst A.J."/>
            <person name="Wang J."/>
            <person name="Sieber C.M.K."/>
            <person name="Tom L.M."/>
            <person name="Gardinali P."/>
            <person name="Banfield J.F."/>
            <person name="Atlas R.M."/>
            <person name="Andersen G.L."/>
        </authorList>
    </citation>
    <scope>NUCLEOTIDE SEQUENCE [LARGE SCALE GENOMIC DNA]</scope>
</reference>
<dbReference type="InterPro" id="IPR053926">
    <property type="entry name" value="RecX_HTH_1st"/>
</dbReference>
<dbReference type="AlphaFoldDB" id="A0A1Y5F1T7"/>
<evidence type="ECO:0000313" key="3">
    <source>
        <dbReference type="Proteomes" id="UP000196531"/>
    </source>
</evidence>
<feature type="domain" description="RecX first three-helical" evidence="1">
    <location>
        <begin position="12"/>
        <end position="50"/>
    </location>
</feature>
<dbReference type="InterPro" id="IPR036388">
    <property type="entry name" value="WH-like_DNA-bd_sf"/>
</dbReference>
<name>A0A1Y5F1T7_9BACT</name>
<evidence type="ECO:0000259" key="1">
    <source>
        <dbReference type="Pfam" id="PF21982"/>
    </source>
</evidence>
<sequence length="166" mass="19592">MKINEESSEKSAYLYAIRLLAKQDYSNYKITKKLKDRGYESIHISATIDKIIDLGYLREENYSIARIQAYMHKGLHPEFIQMKLKQEFVEVELSLIHEVFSEYSITSDHQLGKIIVKKSLDKESYNLLAYEAQQKMKQKVFRYAQSKGHQFDDIQRIFSKVLNNSQ</sequence>
<protein>
    <recommendedName>
        <fullName evidence="1">RecX first three-helical domain-containing protein</fullName>
    </recommendedName>
</protein>
<dbReference type="Gene3D" id="1.10.10.10">
    <property type="entry name" value="Winged helix-like DNA-binding domain superfamily/Winged helix DNA-binding domain"/>
    <property type="match status" value="1"/>
</dbReference>
<proteinExistence type="predicted"/>
<dbReference type="Pfam" id="PF21982">
    <property type="entry name" value="RecX_HTH1"/>
    <property type="match status" value="1"/>
</dbReference>
<comment type="caution">
    <text evidence="2">The sequence shown here is derived from an EMBL/GenBank/DDBJ whole genome shotgun (WGS) entry which is preliminary data.</text>
</comment>
<dbReference type="Proteomes" id="UP000196531">
    <property type="component" value="Unassembled WGS sequence"/>
</dbReference>
<dbReference type="EMBL" id="MAAO01000016">
    <property type="protein sequence ID" value="OUR93087.1"/>
    <property type="molecule type" value="Genomic_DNA"/>
</dbReference>